<dbReference type="WBParaSite" id="jg3204">
    <property type="protein sequence ID" value="jg3204"/>
    <property type="gene ID" value="jg3204"/>
</dbReference>
<sequence>MSESNGNITVKSEPKTEEAEVPDVPSSSVLFCTTCAKQVTSVEYLREHISAHHIGYFPYQCVTCKNNLASMSLLKDHCFLRAHPEQVNELLDREEEKKLDLMLNHMLTNQYSVNRQGPVSSASGSTGPAFASPGTAVDSRKRKADDGVDYNGINSVDLDSLYTDFVALQYDLGQQAATQRIDVHVFIEDFVILVLNRIYGDALKHCTKKQKYVNKKKYCVPTRLADDIFEVLKKNQIAAQYDQMRQQNPAFLKQDPKSFIHCCMIENCKLYLRTKL</sequence>
<evidence type="ECO:0000259" key="3">
    <source>
        <dbReference type="PROSITE" id="PS50157"/>
    </source>
</evidence>
<dbReference type="PROSITE" id="PS50157">
    <property type="entry name" value="ZINC_FINGER_C2H2_2"/>
    <property type="match status" value="1"/>
</dbReference>
<feature type="region of interest" description="Disordered" evidence="2">
    <location>
        <begin position="117"/>
        <end position="137"/>
    </location>
</feature>
<keyword evidence="1" id="KW-0479">Metal-binding</keyword>
<evidence type="ECO:0000313" key="5">
    <source>
        <dbReference type="WBParaSite" id="jg3204"/>
    </source>
</evidence>
<dbReference type="InterPro" id="IPR013087">
    <property type="entry name" value="Znf_C2H2_type"/>
</dbReference>
<reference evidence="5" key="1">
    <citation type="submission" date="2022-11" db="UniProtKB">
        <authorList>
            <consortium name="WormBaseParasite"/>
        </authorList>
    </citation>
    <scope>IDENTIFICATION</scope>
</reference>
<evidence type="ECO:0000256" key="1">
    <source>
        <dbReference type="PROSITE-ProRule" id="PRU00042"/>
    </source>
</evidence>
<organism evidence="4 5">
    <name type="scientific">Ditylenchus dipsaci</name>
    <dbReference type="NCBI Taxonomy" id="166011"/>
    <lineage>
        <taxon>Eukaryota</taxon>
        <taxon>Metazoa</taxon>
        <taxon>Ecdysozoa</taxon>
        <taxon>Nematoda</taxon>
        <taxon>Chromadorea</taxon>
        <taxon>Rhabditida</taxon>
        <taxon>Tylenchina</taxon>
        <taxon>Tylenchomorpha</taxon>
        <taxon>Sphaerularioidea</taxon>
        <taxon>Anguinidae</taxon>
        <taxon>Anguininae</taxon>
        <taxon>Ditylenchus</taxon>
    </lineage>
</organism>
<feature type="domain" description="C2H2-type" evidence="3">
    <location>
        <begin position="30"/>
        <end position="58"/>
    </location>
</feature>
<accession>A0A915E6X6</accession>
<feature type="region of interest" description="Disordered" evidence="2">
    <location>
        <begin position="1"/>
        <end position="21"/>
    </location>
</feature>
<proteinExistence type="predicted"/>
<feature type="compositionally biased region" description="Polar residues" evidence="2">
    <location>
        <begin position="117"/>
        <end position="126"/>
    </location>
</feature>
<keyword evidence="1" id="KW-0862">Zinc</keyword>
<dbReference type="Proteomes" id="UP000887574">
    <property type="component" value="Unplaced"/>
</dbReference>
<dbReference type="AlphaFoldDB" id="A0A915E6X6"/>
<dbReference type="Gene3D" id="3.30.160.60">
    <property type="entry name" value="Classic Zinc Finger"/>
    <property type="match status" value="1"/>
</dbReference>
<dbReference type="PROSITE" id="PS00028">
    <property type="entry name" value="ZINC_FINGER_C2H2_1"/>
    <property type="match status" value="2"/>
</dbReference>
<evidence type="ECO:0000313" key="4">
    <source>
        <dbReference type="Proteomes" id="UP000887574"/>
    </source>
</evidence>
<evidence type="ECO:0000256" key="2">
    <source>
        <dbReference type="SAM" id="MobiDB-lite"/>
    </source>
</evidence>
<feature type="compositionally biased region" description="Polar residues" evidence="2">
    <location>
        <begin position="1"/>
        <end position="10"/>
    </location>
</feature>
<keyword evidence="4" id="KW-1185">Reference proteome</keyword>
<dbReference type="GO" id="GO:0008270">
    <property type="term" value="F:zinc ion binding"/>
    <property type="evidence" value="ECO:0007669"/>
    <property type="project" value="UniProtKB-KW"/>
</dbReference>
<protein>
    <submittedName>
        <fullName evidence="5">C2H2-type domain-containing protein</fullName>
    </submittedName>
</protein>
<keyword evidence="1" id="KW-0863">Zinc-finger</keyword>
<name>A0A915E6X6_9BILA</name>